<dbReference type="RefSeq" id="WP_171708465.1">
    <property type="nucleotide sequence ID" value="NZ_JAAVLW010000002.1"/>
</dbReference>
<keyword evidence="2" id="KW-0472">Membrane</keyword>
<reference evidence="4 5" key="1">
    <citation type="submission" date="2020-03" db="EMBL/GenBank/DDBJ databases">
        <title>Bradyrhizobium diversity isolated from nodules of Muelleranthus trifoliolatus.</title>
        <authorList>
            <person name="Klepa M."/>
            <person name="Helene L."/>
            <person name="Hungria M."/>
        </authorList>
    </citation>
    <scope>NUCLEOTIDE SEQUENCE [LARGE SCALE GENOMIC DNA]</scope>
    <source>
        <strain evidence="4 5">WSM 1744</strain>
    </source>
</reference>
<dbReference type="Proteomes" id="UP000528734">
    <property type="component" value="Unassembled WGS sequence"/>
</dbReference>
<keyword evidence="5" id="KW-1185">Reference proteome</keyword>
<dbReference type="InterPro" id="IPR052814">
    <property type="entry name" value="Peroxisomal_DnaJ"/>
</dbReference>
<gene>
    <name evidence="4" type="ORF">HCN50_04645</name>
</gene>
<dbReference type="PANTHER" id="PTHR45006">
    <property type="entry name" value="DNAJ-LIKE PROTEIN 1"/>
    <property type="match status" value="1"/>
</dbReference>
<dbReference type="PRINTS" id="PR00625">
    <property type="entry name" value="JDOMAIN"/>
</dbReference>
<dbReference type="SMART" id="SM00271">
    <property type="entry name" value="DnaJ"/>
    <property type="match status" value="1"/>
</dbReference>
<evidence type="ECO:0000313" key="5">
    <source>
        <dbReference type="Proteomes" id="UP000528734"/>
    </source>
</evidence>
<dbReference type="InterPro" id="IPR036869">
    <property type="entry name" value="J_dom_sf"/>
</dbReference>
<feature type="region of interest" description="Disordered" evidence="1">
    <location>
        <begin position="129"/>
        <end position="153"/>
    </location>
</feature>
<dbReference type="Gene3D" id="1.10.287.110">
    <property type="entry name" value="DnaJ domain"/>
    <property type="match status" value="1"/>
</dbReference>
<evidence type="ECO:0000256" key="1">
    <source>
        <dbReference type="SAM" id="MobiDB-lite"/>
    </source>
</evidence>
<dbReference type="PROSITE" id="PS00636">
    <property type="entry name" value="DNAJ_1"/>
    <property type="match status" value="1"/>
</dbReference>
<keyword evidence="2" id="KW-0812">Transmembrane</keyword>
<evidence type="ECO:0000259" key="3">
    <source>
        <dbReference type="PROSITE" id="PS50076"/>
    </source>
</evidence>
<comment type="caution">
    <text evidence="4">The sequence shown here is derived from an EMBL/GenBank/DDBJ whole genome shotgun (WGS) entry which is preliminary data.</text>
</comment>
<proteinExistence type="predicted"/>
<dbReference type="AlphaFoldDB" id="A0A7Y4H1A4"/>
<feature type="compositionally biased region" description="Basic and acidic residues" evidence="1">
    <location>
        <begin position="137"/>
        <end position="147"/>
    </location>
</feature>
<sequence length="261" mass="28375">MGTLYDLLGALPSDDAEELRKAFRKAAKATHPDMNPDNPDAALRFRELVRAYDILVDPEQRETYNELLAIALQPETAPATRTYETMRKVASNTMAASLILAVLVGGYTLFGLFSKPVAAEMPDGAQEVAALQPDAPDEARAQRDKDVSTTGSTATAAIPVAKETVAAPIGRFEPVPAFATYNLGVQYYPRFTAAYFDGGFVLYRTGAFNRPLTEITSVKRPTELKRTKNAAPPPPPVLRKPLTIVPSLPERREAMQAALTP</sequence>
<feature type="domain" description="J" evidence="3">
    <location>
        <begin position="3"/>
        <end position="68"/>
    </location>
</feature>
<name>A0A7Y4H1A4_9BRAD</name>
<organism evidence="4 5">
    <name type="scientific">Bradyrhizobium archetypum</name>
    <dbReference type="NCBI Taxonomy" id="2721160"/>
    <lineage>
        <taxon>Bacteria</taxon>
        <taxon>Pseudomonadati</taxon>
        <taxon>Pseudomonadota</taxon>
        <taxon>Alphaproteobacteria</taxon>
        <taxon>Hyphomicrobiales</taxon>
        <taxon>Nitrobacteraceae</taxon>
        <taxon>Bradyrhizobium</taxon>
    </lineage>
</organism>
<dbReference type="PANTHER" id="PTHR45006:SF1">
    <property type="entry name" value="DNAJ-LIKE PROTEIN 1"/>
    <property type="match status" value="1"/>
</dbReference>
<dbReference type="Pfam" id="PF00226">
    <property type="entry name" value="DnaJ"/>
    <property type="match status" value="1"/>
</dbReference>
<feature type="transmembrane region" description="Helical" evidence="2">
    <location>
        <begin position="94"/>
        <end position="113"/>
    </location>
</feature>
<dbReference type="InterPro" id="IPR018253">
    <property type="entry name" value="DnaJ_domain_CS"/>
</dbReference>
<dbReference type="CDD" id="cd06257">
    <property type="entry name" value="DnaJ"/>
    <property type="match status" value="1"/>
</dbReference>
<dbReference type="EMBL" id="JAAVLW010000002">
    <property type="protein sequence ID" value="NOJ45548.1"/>
    <property type="molecule type" value="Genomic_DNA"/>
</dbReference>
<dbReference type="SUPFAM" id="SSF46565">
    <property type="entry name" value="Chaperone J-domain"/>
    <property type="match status" value="1"/>
</dbReference>
<evidence type="ECO:0000256" key="2">
    <source>
        <dbReference type="SAM" id="Phobius"/>
    </source>
</evidence>
<dbReference type="GO" id="GO:0005829">
    <property type="term" value="C:cytosol"/>
    <property type="evidence" value="ECO:0007669"/>
    <property type="project" value="TreeGrafter"/>
</dbReference>
<dbReference type="InterPro" id="IPR001623">
    <property type="entry name" value="DnaJ_domain"/>
</dbReference>
<keyword evidence="2" id="KW-1133">Transmembrane helix</keyword>
<dbReference type="PROSITE" id="PS50076">
    <property type="entry name" value="DNAJ_2"/>
    <property type="match status" value="1"/>
</dbReference>
<accession>A0A7Y4H1A4</accession>
<feature type="region of interest" description="Disordered" evidence="1">
    <location>
        <begin position="223"/>
        <end position="243"/>
    </location>
</feature>
<dbReference type="GO" id="GO:0016558">
    <property type="term" value="P:protein import into peroxisome matrix"/>
    <property type="evidence" value="ECO:0007669"/>
    <property type="project" value="TreeGrafter"/>
</dbReference>
<evidence type="ECO:0000313" key="4">
    <source>
        <dbReference type="EMBL" id="NOJ45548.1"/>
    </source>
</evidence>
<protein>
    <submittedName>
        <fullName evidence="4">J domain-containing protein</fullName>
    </submittedName>
</protein>